<sequence length="251" mass="27371">MLGTWCGRQEHKFFAAMAMAMAMPTAAATATAPRTAIAVLAPSTASRPQPPLLPFCANLSSFHNQPAPWRLHSRRQPMASNRKFNALLSSGNARRATAVASADAQAQADTTTVTVKEFLQDLKPVGRTRLIVNTGVAVLESTITNLDKLFYHVMPGRGEYANLMMKEENVDFHLLIDKVVSAKLETGKSMRGDIPTYMIRFKDDNGAVAASLLVMWKPGSDGDFDDGQVEAYQNLLKKYGSDITFTANSSE</sequence>
<comment type="caution">
    <text evidence="1">The sequence shown here is derived from an EMBL/GenBank/DDBJ whole genome shotgun (WGS) entry which is preliminary data.</text>
</comment>
<dbReference type="InterPro" id="IPR053733">
    <property type="entry name" value="Heme_Transport_Util_sf"/>
</dbReference>
<dbReference type="AlphaFoldDB" id="A0A8T0HZY9"/>
<dbReference type="Proteomes" id="UP000822688">
    <property type="component" value="Chromosome 5"/>
</dbReference>
<proteinExistence type="predicted"/>
<evidence type="ECO:0000313" key="1">
    <source>
        <dbReference type="EMBL" id="KAG0576752.1"/>
    </source>
</evidence>
<protein>
    <submittedName>
        <fullName evidence="1">Uncharacterized protein</fullName>
    </submittedName>
</protein>
<keyword evidence="2" id="KW-1185">Reference proteome</keyword>
<reference evidence="1" key="1">
    <citation type="submission" date="2020-06" db="EMBL/GenBank/DDBJ databases">
        <title>WGS assembly of Ceratodon purpureus strain R40.</title>
        <authorList>
            <person name="Carey S.B."/>
            <person name="Jenkins J."/>
            <person name="Shu S."/>
            <person name="Lovell J.T."/>
            <person name="Sreedasyam A."/>
            <person name="Maumus F."/>
            <person name="Tiley G.P."/>
            <person name="Fernandez-Pozo N."/>
            <person name="Barry K."/>
            <person name="Chen C."/>
            <person name="Wang M."/>
            <person name="Lipzen A."/>
            <person name="Daum C."/>
            <person name="Saski C.A."/>
            <person name="Payton A.C."/>
            <person name="Mcbreen J.C."/>
            <person name="Conrad R.E."/>
            <person name="Kollar L.M."/>
            <person name="Olsson S."/>
            <person name="Huttunen S."/>
            <person name="Landis J.B."/>
            <person name="Wickett N.J."/>
            <person name="Johnson M.G."/>
            <person name="Rensing S.A."/>
            <person name="Grimwood J."/>
            <person name="Schmutz J."/>
            <person name="Mcdaniel S.F."/>
        </authorList>
    </citation>
    <scope>NUCLEOTIDE SEQUENCE</scope>
    <source>
        <strain evidence="1">R40</strain>
    </source>
</reference>
<name>A0A8T0HZY9_CERPU</name>
<gene>
    <name evidence="1" type="ORF">KC19_5G105200</name>
</gene>
<organism evidence="1 2">
    <name type="scientific">Ceratodon purpureus</name>
    <name type="common">Fire moss</name>
    <name type="synonym">Dicranum purpureum</name>
    <dbReference type="NCBI Taxonomy" id="3225"/>
    <lineage>
        <taxon>Eukaryota</taxon>
        <taxon>Viridiplantae</taxon>
        <taxon>Streptophyta</taxon>
        <taxon>Embryophyta</taxon>
        <taxon>Bryophyta</taxon>
        <taxon>Bryophytina</taxon>
        <taxon>Bryopsida</taxon>
        <taxon>Dicranidae</taxon>
        <taxon>Pseudoditrichales</taxon>
        <taxon>Ditrichaceae</taxon>
        <taxon>Ceratodon</taxon>
    </lineage>
</organism>
<dbReference type="EMBL" id="CM026425">
    <property type="protein sequence ID" value="KAG0576752.1"/>
    <property type="molecule type" value="Genomic_DNA"/>
</dbReference>
<evidence type="ECO:0000313" key="2">
    <source>
        <dbReference type="Proteomes" id="UP000822688"/>
    </source>
</evidence>
<accession>A0A8T0HZY9</accession>
<dbReference type="SUPFAM" id="SSF144064">
    <property type="entry name" value="Heme iron utilization protein-like"/>
    <property type="match status" value="1"/>
</dbReference>
<dbReference type="Gene3D" id="3.40.1570.10">
    <property type="entry name" value="HemS/ChuS/ChuX like domains"/>
    <property type="match status" value="1"/>
</dbReference>